<dbReference type="Proteomes" id="UP000193719">
    <property type="component" value="Unassembled WGS sequence"/>
</dbReference>
<dbReference type="GO" id="GO:0000176">
    <property type="term" value="C:nuclear exosome (RNase complex)"/>
    <property type="evidence" value="ECO:0007669"/>
    <property type="project" value="TreeGrafter"/>
</dbReference>
<dbReference type="InterPro" id="IPR020568">
    <property type="entry name" value="Ribosomal_Su5_D2-typ_SF"/>
</dbReference>
<dbReference type="STRING" id="1754191.A0A1Y1V077"/>
<evidence type="ECO:0000256" key="1">
    <source>
        <dbReference type="ARBA" id="ARBA00004123"/>
    </source>
</evidence>
<dbReference type="PANTHER" id="PTHR11953:SF1">
    <property type="entry name" value="EXOSOME COMPLEX COMPONENT RRP46"/>
    <property type="match status" value="1"/>
</dbReference>
<dbReference type="GO" id="GO:0006364">
    <property type="term" value="P:rRNA processing"/>
    <property type="evidence" value="ECO:0007669"/>
    <property type="project" value="UniProtKB-KW"/>
</dbReference>
<dbReference type="InterPro" id="IPR001247">
    <property type="entry name" value="ExoRNase_PH_dom1"/>
</dbReference>
<dbReference type="InterPro" id="IPR027408">
    <property type="entry name" value="PNPase/RNase_PH_dom_sf"/>
</dbReference>
<comment type="subcellular location">
    <subcellularLocation>
        <location evidence="1">Nucleus</location>
    </subcellularLocation>
</comment>
<dbReference type="PANTHER" id="PTHR11953">
    <property type="entry name" value="EXOSOME COMPLEX COMPONENT"/>
    <property type="match status" value="1"/>
</dbReference>
<reference evidence="8 9" key="2">
    <citation type="submission" date="2016-08" db="EMBL/GenBank/DDBJ databases">
        <title>Pervasive Adenine N6-methylation of Active Genes in Fungi.</title>
        <authorList>
            <consortium name="DOE Joint Genome Institute"/>
            <person name="Mondo S.J."/>
            <person name="Dannebaum R.O."/>
            <person name="Kuo R.C."/>
            <person name="Labutti K."/>
            <person name="Haridas S."/>
            <person name="Kuo A."/>
            <person name="Salamov A."/>
            <person name="Ahrendt S.R."/>
            <person name="Lipzen A."/>
            <person name="Sullivan W."/>
            <person name="Andreopoulos W.B."/>
            <person name="Clum A."/>
            <person name="Lindquist E."/>
            <person name="Daum C."/>
            <person name="Ramamoorthy G.K."/>
            <person name="Gryganskyi A."/>
            <person name="Culley D."/>
            <person name="Magnuson J.K."/>
            <person name="James T.Y."/>
            <person name="O'Malley M.A."/>
            <person name="Stajich J.E."/>
            <person name="Spatafora J.W."/>
            <person name="Visel A."/>
            <person name="Grigoriev I.V."/>
        </authorList>
    </citation>
    <scope>NUCLEOTIDE SEQUENCE [LARGE SCALE GENOMIC DNA]</scope>
    <source>
        <strain evidence="9">finn</strain>
    </source>
</reference>
<dbReference type="GO" id="GO:0000177">
    <property type="term" value="C:cytoplasmic exosome (RNase complex)"/>
    <property type="evidence" value="ECO:0007669"/>
    <property type="project" value="TreeGrafter"/>
</dbReference>
<organism evidence="8 9">
    <name type="scientific">Piromyces finnis</name>
    <dbReference type="NCBI Taxonomy" id="1754191"/>
    <lineage>
        <taxon>Eukaryota</taxon>
        <taxon>Fungi</taxon>
        <taxon>Fungi incertae sedis</taxon>
        <taxon>Chytridiomycota</taxon>
        <taxon>Chytridiomycota incertae sedis</taxon>
        <taxon>Neocallimastigomycetes</taxon>
        <taxon>Neocallimastigales</taxon>
        <taxon>Neocallimastigaceae</taxon>
        <taxon>Piromyces</taxon>
    </lineage>
</organism>
<dbReference type="AlphaFoldDB" id="A0A1Y1V077"/>
<evidence type="ECO:0000256" key="3">
    <source>
        <dbReference type="ARBA" id="ARBA00022552"/>
    </source>
</evidence>
<evidence type="ECO:0000313" key="9">
    <source>
        <dbReference type="Proteomes" id="UP000193719"/>
    </source>
</evidence>
<comment type="similarity">
    <text evidence="2">Belongs to the RNase PH family.</text>
</comment>
<dbReference type="SUPFAM" id="SSF55666">
    <property type="entry name" value="Ribonuclease PH domain 2-like"/>
    <property type="match status" value="1"/>
</dbReference>
<keyword evidence="5" id="KW-0539">Nucleus</keyword>
<dbReference type="InterPro" id="IPR015847">
    <property type="entry name" value="ExoRNase_PH_dom2"/>
</dbReference>
<dbReference type="SUPFAM" id="SSF54211">
    <property type="entry name" value="Ribosomal protein S5 domain 2-like"/>
    <property type="match status" value="1"/>
</dbReference>
<keyword evidence="4" id="KW-0271">Exosome</keyword>
<dbReference type="InterPro" id="IPR050080">
    <property type="entry name" value="RNase_PH"/>
</dbReference>
<evidence type="ECO:0000259" key="6">
    <source>
        <dbReference type="Pfam" id="PF01138"/>
    </source>
</evidence>
<feature type="domain" description="Exoribonuclease phosphorolytic" evidence="7">
    <location>
        <begin position="142"/>
        <end position="199"/>
    </location>
</feature>
<dbReference type="Gene3D" id="3.30.230.70">
    <property type="entry name" value="GHMP Kinase, N-terminal domain"/>
    <property type="match status" value="1"/>
</dbReference>
<dbReference type="OrthoDB" id="27298at2759"/>
<dbReference type="InterPro" id="IPR036345">
    <property type="entry name" value="ExoRNase_PH_dom2_sf"/>
</dbReference>
<dbReference type="CDD" id="cd11372">
    <property type="entry name" value="RNase_PH_RRP46"/>
    <property type="match status" value="1"/>
</dbReference>
<evidence type="ECO:0000256" key="4">
    <source>
        <dbReference type="ARBA" id="ARBA00022835"/>
    </source>
</evidence>
<evidence type="ECO:0000256" key="2">
    <source>
        <dbReference type="ARBA" id="ARBA00006678"/>
    </source>
</evidence>
<reference evidence="8 9" key="1">
    <citation type="submission" date="2016-08" db="EMBL/GenBank/DDBJ databases">
        <title>Genomes of anaerobic fungi encode conserved fungal cellulosomes for biomass hydrolysis.</title>
        <authorList>
            <consortium name="DOE Joint Genome Institute"/>
            <person name="Haitjema C.H."/>
            <person name="Gilmore S.P."/>
            <person name="Henske J.K."/>
            <person name="Solomon K.V."/>
            <person name="De Groot R."/>
            <person name="Kuo A."/>
            <person name="Mondo S.J."/>
            <person name="Salamov A.A."/>
            <person name="Labutti K."/>
            <person name="Zhao Z."/>
            <person name="Chiniquy J."/>
            <person name="Barry K."/>
            <person name="Brewer H.M."/>
            <person name="Purvine S.O."/>
            <person name="Wright A.T."/>
            <person name="Boxma B."/>
            <person name="Van Alen T."/>
            <person name="Hackstein J.H."/>
            <person name="Baker S.E."/>
            <person name="Grigoriev I.V."/>
            <person name="O'Malley M.A."/>
        </authorList>
    </citation>
    <scope>NUCLEOTIDE SEQUENCE [LARGE SCALE GENOMIC DNA]</scope>
    <source>
        <strain evidence="9">finn</strain>
    </source>
</reference>
<keyword evidence="8" id="KW-0687">Ribonucleoprotein</keyword>
<dbReference type="GO" id="GO:0016075">
    <property type="term" value="P:rRNA catabolic process"/>
    <property type="evidence" value="ECO:0007669"/>
    <property type="project" value="TreeGrafter"/>
</dbReference>
<feature type="domain" description="Exoribonuclease phosphorolytic" evidence="6">
    <location>
        <begin position="15"/>
        <end position="135"/>
    </location>
</feature>
<dbReference type="EMBL" id="MCFH01000046">
    <property type="protein sequence ID" value="ORX44362.1"/>
    <property type="molecule type" value="Genomic_DNA"/>
</dbReference>
<evidence type="ECO:0000313" key="8">
    <source>
        <dbReference type="EMBL" id="ORX44362.1"/>
    </source>
</evidence>
<accession>A0A1Y1V077</accession>
<dbReference type="Pfam" id="PF03725">
    <property type="entry name" value="RNase_PH_C"/>
    <property type="match status" value="1"/>
</dbReference>
<name>A0A1Y1V077_9FUNG</name>
<sequence length="226" mass="24566">MANEVLREDKRTNSQLRPISSVLSSLNRADGSASFSFGNSSVLCSVYGPQEVKIKDELLDRATVEVNITPQIGIGSTTEKNMERIVREAFSDVIITSLHPRTSISITVQITQDEGSIISTIINAVSLALIDAGIPLRSTLLSVTCAVQEDGVILLDPSNEEIKNATSTHVFAFSNTSNDIISSESTGTFSEEEYFKCADICKLAVSSVLKFVHSAIEHKLQKEQKN</sequence>
<dbReference type="GO" id="GO:0071051">
    <property type="term" value="P:poly(A)-dependent snoRNA 3'-end processing"/>
    <property type="evidence" value="ECO:0007669"/>
    <property type="project" value="TreeGrafter"/>
</dbReference>
<evidence type="ECO:0000259" key="7">
    <source>
        <dbReference type="Pfam" id="PF03725"/>
    </source>
</evidence>
<evidence type="ECO:0000256" key="5">
    <source>
        <dbReference type="ARBA" id="ARBA00023242"/>
    </source>
</evidence>
<protein>
    <submittedName>
        <fullName evidence="8">Ribosomal protein S5 domain 2-like protein</fullName>
    </submittedName>
</protein>
<dbReference type="GO" id="GO:0005840">
    <property type="term" value="C:ribosome"/>
    <property type="evidence" value="ECO:0007669"/>
    <property type="project" value="UniProtKB-KW"/>
</dbReference>
<dbReference type="GO" id="GO:0003723">
    <property type="term" value="F:RNA binding"/>
    <property type="evidence" value="ECO:0007669"/>
    <property type="project" value="TreeGrafter"/>
</dbReference>
<keyword evidence="9" id="KW-1185">Reference proteome</keyword>
<dbReference type="GO" id="GO:0071028">
    <property type="term" value="P:nuclear mRNA surveillance"/>
    <property type="evidence" value="ECO:0007669"/>
    <property type="project" value="TreeGrafter"/>
</dbReference>
<proteinExistence type="inferred from homology"/>
<comment type="caution">
    <text evidence="8">The sequence shown here is derived from an EMBL/GenBank/DDBJ whole genome shotgun (WGS) entry which is preliminary data.</text>
</comment>
<dbReference type="Pfam" id="PF01138">
    <property type="entry name" value="RNase_PH"/>
    <property type="match status" value="1"/>
</dbReference>
<dbReference type="GO" id="GO:0005730">
    <property type="term" value="C:nucleolus"/>
    <property type="evidence" value="ECO:0007669"/>
    <property type="project" value="TreeGrafter"/>
</dbReference>
<gene>
    <name evidence="8" type="ORF">BCR36DRAFT_415122</name>
</gene>
<keyword evidence="8" id="KW-0689">Ribosomal protein</keyword>
<dbReference type="GO" id="GO:0034475">
    <property type="term" value="P:U4 snRNA 3'-end processing"/>
    <property type="evidence" value="ECO:0007669"/>
    <property type="project" value="TreeGrafter"/>
</dbReference>
<keyword evidence="3" id="KW-0698">rRNA processing</keyword>